<protein>
    <submittedName>
        <fullName evidence="1">Uncharacterized protein</fullName>
    </submittedName>
</protein>
<dbReference type="EMBL" id="JACIFZ010000006">
    <property type="protein sequence ID" value="MBB4224108.1"/>
    <property type="molecule type" value="Genomic_DNA"/>
</dbReference>
<accession>A0A840G5I7</accession>
<organism evidence="1 2">
    <name type="scientific">Variovorax guangxiensis</name>
    <dbReference type="NCBI Taxonomy" id="1775474"/>
    <lineage>
        <taxon>Bacteria</taxon>
        <taxon>Pseudomonadati</taxon>
        <taxon>Pseudomonadota</taxon>
        <taxon>Betaproteobacteria</taxon>
        <taxon>Burkholderiales</taxon>
        <taxon>Comamonadaceae</taxon>
        <taxon>Variovorax</taxon>
    </lineage>
</organism>
<evidence type="ECO:0000313" key="2">
    <source>
        <dbReference type="Proteomes" id="UP000524450"/>
    </source>
</evidence>
<gene>
    <name evidence="1" type="ORF">GGD71_004899</name>
</gene>
<proteinExistence type="predicted"/>
<dbReference type="AlphaFoldDB" id="A0A840G5I7"/>
<sequence>MTRVEDMEEAVITAEANRHSMGGGSYDRFETGYSIVHNEQSNLG</sequence>
<name>A0A840G5I7_9BURK</name>
<dbReference type="Proteomes" id="UP000524450">
    <property type="component" value="Unassembled WGS sequence"/>
</dbReference>
<evidence type="ECO:0000313" key="1">
    <source>
        <dbReference type="EMBL" id="MBB4224108.1"/>
    </source>
</evidence>
<reference evidence="1 2" key="1">
    <citation type="submission" date="2020-08" db="EMBL/GenBank/DDBJ databases">
        <title>Genomic Encyclopedia of Type Strains, Phase IV (KMG-V): Genome sequencing to study the core and pangenomes of soil and plant-associated prokaryotes.</title>
        <authorList>
            <person name="Whitman W."/>
        </authorList>
    </citation>
    <scope>NUCLEOTIDE SEQUENCE [LARGE SCALE GENOMIC DNA]</scope>
    <source>
        <strain evidence="1 2">34/80</strain>
    </source>
</reference>
<comment type="caution">
    <text evidence="1">The sequence shown here is derived from an EMBL/GenBank/DDBJ whole genome shotgun (WGS) entry which is preliminary data.</text>
</comment>